<dbReference type="GO" id="GO:0098046">
    <property type="term" value="C:type V protein secretion system complex"/>
    <property type="evidence" value="ECO:0007669"/>
    <property type="project" value="TreeGrafter"/>
</dbReference>
<proteinExistence type="predicted"/>
<dbReference type="InterPro" id="IPR013686">
    <property type="entry name" value="Polypept-transport_assoc_ShlB"/>
</dbReference>
<reference evidence="7 8" key="1">
    <citation type="journal article" date="2015" name="Stand. Genomic Sci.">
        <title>Genomic Encyclopedia of Bacterial and Archaeal Type Strains, Phase III: the genomes of soil and plant-associated and newly described type strains.</title>
        <authorList>
            <person name="Whitman W.B."/>
            <person name="Woyke T."/>
            <person name="Klenk H.P."/>
            <person name="Zhou Y."/>
            <person name="Lilburn T.G."/>
            <person name="Beck B.J."/>
            <person name="De Vos P."/>
            <person name="Vandamme P."/>
            <person name="Eisen J.A."/>
            <person name="Garrity G."/>
            <person name="Hugenholtz P."/>
            <person name="Kyrpides N.C."/>
        </authorList>
    </citation>
    <scope>NUCLEOTIDE SEQUENCE [LARGE SCALE GENOMIC DNA]</scope>
    <source>
        <strain evidence="7 8">CGMCC 1.10947</strain>
    </source>
</reference>
<dbReference type="Pfam" id="PF03865">
    <property type="entry name" value="ShlB"/>
    <property type="match status" value="1"/>
</dbReference>
<sequence length="566" mass="61855">MTGLGMRILWAAWAVGLAASCIASARAQSINPGVIQNDVDRQRRLLEQQSAPPKLTGPAVIGGEREKSQLLKPGGPKFRLRKVNFDESKFIAPAELDEIAKKYVGKDVDIAALLQLVADINAIYAARGIVTGIATLPDQDAKGGIVRVKLTEGRLQKTTVEGNKQTRTDYILDRVKEPKGEVLDVPKLNRDVIWFNRTNDVQIKALLQPGTSFGLTDLQFAVIEPPVDTWQLFVDNQGVENTGRWQGGTFYKRHGLFGVDDRLTFYGVRSDGNLNGNASYSIPVNPWGGRLGVSYTEGKIKIIQGPFVALDVTGRSSQASVNFSQPVWVTQDWLVLVNAALTEGKTVSRFATVAVTDDHYDRSTAGLSVTKSGNAYSITVSPAVNYIEWQDHVLGGNRTFNTYTGSLLATSAAGPANFSANVLASWQYTQEKLLPGSQIFSIGGPTTVRGYPSNSASGDSGYYFNAELHYNWSQWLRGFDTYVFTDWGAVYSTFPGVTELASVGVGFSWTYVPGMTFEANYATPLKMAVSTQNHYEAYGRVIFRPLLMFQKEIPAPVVAVDGRSKS</sequence>
<name>A0A562LTI5_9BRAD</name>
<dbReference type="Gene3D" id="2.40.160.50">
    <property type="entry name" value="membrane protein fhac: a member of the omp85/tpsb transporter family"/>
    <property type="match status" value="1"/>
</dbReference>
<dbReference type="InterPro" id="IPR051544">
    <property type="entry name" value="TPS_OM_transporter"/>
</dbReference>
<evidence type="ECO:0000313" key="7">
    <source>
        <dbReference type="EMBL" id="TWI10951.1"/>
    </source>
</evidence>
<evidence type="ECO:0000256" key="2">
    <source>
        <dbReference type="ARBA" id="ARBA00022692"/>
    </source>
</evidence>
<feature type="signal peptide" evidence="4">
    <location>
        <begin position="1"/>
        <end position="27"/>
    </location>
</feature>
<comment type="caution">
    <text evidence="7">The sequence shown here is derived from an EMBL/GenBank/DDBJ whole genome shotgun (WGS) entry which is preliminary data.</text>
</comment>
<keyword evidence="1" id="KW-1134">Transmembrane beta strand</keyword>
<feature type="domain" description="Haemolysin activator HlyB C-terminal" evidence="5">
    <location>
        <begin position="231"/>
        <end position="507"/>
    </location>
</feature>
<feature type="domain" description="Polypeptide-transport-associated ShlB-type" evidence="6">
    <location>
        <begin position="78"/>
        <end position="153"/>
    </location>
</feature>
<dbReference type="PROSITE" id="PS51257">
    <property type="entry name" value="PROKAR_LIPOPROTEIN"/>
    <property type="match status" value="1"/>
</dbReference>
<evidence type="ECO:0000256" key="1">
    <source>
        <dbReference type="ARBA" id="ARBA00022452"/>
    </source>
</evidence>
<keyword evidence="1" id="KW-0472">Membrane</keyword>
<dbReference type="GO" id="GO:0008320">
    <property type="term" value="F:protein transmembrane transporter activity"/>
    <property type="evidence" value="ECO:0007669"/>
    <property type="project" value="TreeGrafter"/>
</dbReference>
<keyword evidence="4" id="KW-0732">Signal</keyword>
<evidence type="ECO:0000313" key="8">
    <source>
        <dbReference type="Proteomes" id="UP000317176"/>
    </source>
</evidence>
<evidence type="ECO:0000259" key="6">
    <source>
        <dbReference type="Pfam" id="PF08479"/>
    </source>
</evidence>
<keyword evidence="3" id="KW-0998">Cell outer membrane</keyword>
<keyword evidence="8" id="KW-1185">Reference proteome</keyword>
<dbReference type="GO" id="GO:0046819">
    <property type="term" value="P:protein secretion by the type V secretion system"/>
    <property type="evidence" value="ECO:0007669"/>
    <property type="project" value="TreeGrafter"/>
</dbReference>
<dbReference type="PANTHER" id="PTHR34597:SF1">
    <property type="entry name" value="HEME_HEMOPEXIN TRANSPORTER PROTEIN HUXB"/>
    <property type="match status" value="1"/>
</dbReference>
<dbReference type="Proteomes" id="UP000317176">
    <property type="component" value="Unassembled WGS sequence"/>
</dbReference>
<evidence type="ECO:0000256" key="4">
    <source>
        <dbReference type="SAM" id="SignalP"/>
    </source>
</evidence>
<feature type="chain" id="PRO_5022181681" evidence="4">
    <location>
        <begin position="28"/>
        <end position="566"/>
    </location>
</feature>
<gene>
    <name evidence="7" type="ORF">IQ17_00100</name>
</gene>
<accession>A0A562LTI5</accession>
<dbReference type="Pfam" id="PF08479">
    <property type="entry name" value="POTRA_2"/>
    <property type="match status" value="1"/>
</dbReference>
<evidence type="ECO:0000256" key="3">
    <source>
        <dbReference type="ARBA" id="ARBA00023237"/>
    </source>
</evidence>
<protein>
    <submittedName>
        <fullName evidence="7">Hemolysin activation/secretion protein</fullName>
    </submittedName>
</protein>
<dbReference type="AlphaFoldDB" id="A0A562LTI5"/>
<keyword evidence="2" id="KW-0812">Transmembrane</keyword>
<dbReference type="PANTHER" id="PTHR34597">
    <property type="entry name" value="SLR1661 PROTEIN"/>
    <property type="match status" value="1"/>
</dbReference>
<dbReference type="InterPro" id="IPR005565">
    <property type="entry name" value="Hemolysn_activator_HlyB_C"/>
</dbReference>
<dbReference type="EMBL" id="VLKL01000001">
    <property type="protein sequence ID" value="TWI10951.1"/>
    <property type="molecule type" value="Genomic_DNA"/>
</dbReference>
<organism evidence="7 8">
    <name type="scientific">Bradyrhizobium daqingense</name>
    <dbReference type="NCBI Taxonomy" id="993502"/>
    <lineage>
        <taxon>Bacteria</taxon>
        <taxon>Pseudomonadati</taxon>
        <taxon>Pseudomonadota</taxon>
        <taxon>Alphaproteobacteria</taxon>
        <taxon>Hyphomicrobiales</taxon>
        <taxon>Nitrobacteraceae</taxon>
        <taxon>Bradyrhizobium</taxon>
    </lineage>
</organism>
<dbReference type="Gene3D" id="3.10.20.310">
    <property type="entry name" value="membrane protein fhac"/>
    <property type="match status" value="1"/>
</dbReference>
<evidence type="ECO:0000259" key="5">
    <source>
        <dbReference type="Pfam" id="PF03865"/>
    </source>
</evidence>